<evidence type="ECO:0000256" key="1">
    <source>
        <dbReference type="ARBA" id="ARBA00008769"/>
    </source>
</evidence>
<dbReference type="PANTHER" id="PTHR37944">
    <property type="entry name" value="PORIN B"/>
    <property type="match status" value="1"/>
</dbReference>
<evidence type="ECO:0000313" key="3">
    <source>
        <dbReference type="EMBL" id="AOX18036.1"/>
    </source>
</evidence>
<name>A0A1D8UWR1_9PROT</name>
<dbReference type="EMBL" id="CP014674">
    <property type="protein sequence ID" value="AOX18036.1"/>
    <property type="molecule type" value="Genomic_DNA"/>
</dbReference>
<dbReference type="Pfam" id="PF04966">
    <property type="entry name" value="OprB"/>
    <property type="match status" value="1"/>
</dbReference>
<dbReference type="InterPro" id="IPR007049">
    <property type="entry name" value="Carb-sel_porin_OprB"/>
</dbReference>
<dbReference type="PANTHER" id="PTHR37944:SF1">
    <property type="entry name" value="PORIN B"/>
    <property type="match status" value="1"/>
</dbReference>
<dbReference type="Gene3D" id="2.40.160.180">
    <property type="entry name" value="Carbohydrate-selective porin OprB"/>
    <property type="match status" value="1"/>
</dbReference>
<dbReference type="InterPro" id="IPR038673">
    <property type="entry name" value="OprB_sf"/>
</dbReference>
<dbReference type="Proteomes" id="UP000179145">
    <property type="component" value="Chromosome"/>
</dbReference>
<dbReference type="eggNOG" id="COG3659">
    <property type="taxonomic scope" value="Bacteria"/>
</dbReference>
<evidence type="ECO:0000313" key="4">
    <source>
        <dbReference type="Proteomes" id="UP000179145"/>
    </source>
</evidence>
<dbReference type="KEGG" id="kba:A0U89_01535"/>
<organism evidence="3 4">
    <name type="scientific">Kozakia baliensis</name>
    <dbReference type="NCBI Taxonomy" id="153496"/>
    <lineage>
        <taxon>Bacteria</taxon>
        <taxon>Pseudomonadati</taxon>
        <taxon>Pseudomonadota</taxon>
        <taxon>Alphaproteobacteria</taxon>
        <taxon>Acetobacterales</taxon>
        <taxon>Acetobacteraceae</taxon>
        <taxon>Kozakia</taxon>
    </lineage>
</organism>
<protein>
    <submittedName>
        <fullName evidence="3">Porin</fullName>
    </submittedName>
</protein>
<dbReference type="AlphaFoldDB" id="A0A1D8UWR1"/>
<sequence>MSKFWEDVQKRWIKHGVSVVLDYTSESAMALNGGGGSRAAYAHQIGAQLDIDWEKLVGWHGFRTHTVFINRAGHSLAKDFGDQSVNGLQEIYGGNADIGIKFVYVYATQDLMHDRMQIAFGKMPVNIDFSASPLYCTFMNNMICGSPKTLRRGTGGFANYPGSAFGTRIRYWTLHGVYFQAGLYGSNPDLTTPKYDRSGFNWSLDRYRGVYIPAEIGLIPSFGKDNLVGHYKFGFAYDSTNYSDNYWDVNGNPLALTGVAPRQKNGRTQVWLEGDQMLIRNGSGPLHGLYAMAGLIRNDAVSSPYLYQYYAGFVDRGFFKARPKDMLGIMFTTTTVSPAVRATQNLLYARGSRKLPQNASFPQSQVTAIELSYVIHVCEGLSVQPDYQHIMRPNLQSNKKDIDAVGLKIHAVL</sequence>
<dbReference type="InterPro" id="IPR052932">
    <property type="entry name" value="OprB_Porin"/>
</dbReference>
<dbReference type="STRING" id="153496.A0U89_01535"/>
<gene>
    <name evidence="3" type="ORF">A0U89_01535</name>
</gene>
<dbReference type="GO" id="GO:0015288">
    <property type="term" value="F:porin activity"/>
    <property type="evidence" value="ECO:0007669"/>
    <property type="project" value="InterPro"/>
</dbReference>
<keyword evidence="4" id="KW-1185">Reference proteome</keyword>
<dbReference type="GO" id="GO:0016020">
    <property type="term" value="C:membrane"/>
    <property type="evidence" value="ECO:0007669"/>
    <property type="project" value="InterPro"/>
</dbReference>
<accession>A0A1D8UWR1</accession>
<dbReference type="GO" id="GO:0008643">
    <property type="term" value="P:carbohydrate transport"/>
    <property type="evidence" value="ECO:0007669"/>
    <property type="project" value="InterPro"/>
</dbReference>
<comment type="similarity">
    <text evidence="1 2">Belongs to the OprB family.</text>
</comment>
<reference evidence="3 4" key="1">
    <citation type="journal article" date="2016" name="Microb. Cell Fact.">
        <title>Dissection of exopolysaccharide biosynthesis in Kozakia baliensis.</title>
        <authorList>
            <person name="Brandt J.U."/>
            <person name="Jakob F."/>
            <person name="Behr J."/>
            <person name="Geissler A.J."/>
            <person name="Vogel R.F."/>
        </authorList>
    </citation>
    <scope>NUCLEOTIDE SEQUENCE [LARGE SCALE GENOMIC DNA]</scope>
    <source>
        <strain evidence="3 4">DSM 14400</strain>
    </source>
</reference>
<evidence type="ECO:0000256" key="2">
    <source>
        <dbReference type="RuleBase" id="RU363072"/>
    </source>
</evidence>
<proteinExistence type="inferred from homology"/>